<evidence type="ECO:0008006" key="2">
    <source>
        <dbReference type="Google" id="ProtNLM"/>
    </source>
</evidence>
<gene>
    <name evidence="1" type="primary">103504007</name>
</gene>
<dbReference type="EnsemblPlants" id="MELO3C003470.2.1">
    <property type="protein sequence ID" value="MELO3C003470.2.1"/>
    <property type="gene ID" value="MELO3C003470.2"/>
</dbReference>
<dbReference type="Pfam" id="PF07911">
    <property type="entry name" value="DUF1677"/>
    <property type="match status" value="1"/>
</dbReference>
<reference evidence="1" key="1">
    <citation type="submission" date="2023-03" db="UniProtKB">
        <authorList>
            <consortium name="EnsemblPlants"/>
        </authorList>
    </citation>
    <scope>IDENTIFICATION</scope>
</reference>
<dbReference type="PANTHER" id="PTHR33108">
    <property type="entry name" value="OS01G0745000 PROTEIN"/>
    <property type="match status" value="1"/>
</dbReference>
<dbReference type="eggNOG" id="ENOG502S1CX">
    <property type="taxonomic scope" value="Eukaryota"/>
</dbReference>
<evidence type="ECO:0000313" key="1">
    <source>
        <dbReference type="EnsemblPlants" id="MELO3C003470.2.1"/>
    </source>
</evidence>
<name>A0A1S3CRY2_CUCME</name>
<sequence>MLARGREDSSFSLMQKTKEQRVVMIRKAVSSDLSKEIEKYKVRIKNNHNNEVEEMMRMMNRSSLVVKEEEEEEEEEELEEAKCSCCGLKEECTKSYILEVQKSFSGNKWVCGLCSEAVKERVLKFPNTTIDKALELHREFCDSFNTTTRLNPKLSLTTSMRKIARKSFESRTNNDNYNRNYHNKLSRSVSCDPRIGLQD</sequence>
<organism evidence="1">
    <name type="scientific">Cucumis melo</name>
    <name type="common">Muskmelon</name>
    <dbReference type="NCBI Taxonomy" id="3656"/>
    <lineage>
        <taxon>Eukaryota</taxon>
        <taxon>Viridiplantae</taxon>
        <taxon>Streptophyta</taxon>
        <taxon>Embryophyta</taxon>
        <taxon>Tracheophyta</taxon>
        <taxon>Spermatophyta</taxon>
        <taxon>Magnoliopsida</taxon>
        <taxon>eudicotyledons</taxon>
        <taxon>Gunneridae</taxon>
        <taxon>Pentapetalae</taxon>
        <taxon>rosids</taxon>
        <taxon>fabids</taxon>
        <taxon>Cucurbitales</taxon>
        <taxon>Cucurbitaceae</taxon>
        <taxon>Benincaseae</taxon>
        <taxon>Cucumis</taxon>
    </lineage>
</organism>
<dbReference type="PANTHER" id="PTHR33108:SF14">
    <property type="entry name" value="OS01G0745000 PROTEIN"/>
    <property type="match status" value="1"/>
</dbReference>
<dbReference type="Gramene" id="MELO3C003470.2.1">
    <property type="protein sequence ID" value="MELO3C003470.2.1"/>
    <property type="gene ID" value="MELO3C003470.2"/>
</dbReference>
<protein>
    <recommendedName>
        <fullName evidence="2">DUF1677 domain-containing protein</fullName>
    </recommendedName>
</protein>
<proteinExistence type="predicted"/>
<dbReference type="AlphaFoldDB" id="A0A1S3CRY2"/>
<accession>A0A1S3CRY2</accession>
<dbReference type="InterPro" id="IPR012876">
    <property type="entry name" value="DUF1677_pln"/>
</dbReference>